<keyword evidence="1" id="KW-0129">CBS domain</keyword>
<accession>A0A221W345</accession>
<dbReference type="RefSeq" id="WP_169725848.1">
    <property type="nucleotide sequence ID" value="NZ_CP022521.1"/>
</dbReference>
<evidence type="ECO:0000313" key="2">
    <source>
        <dbReference type="EMBL" id="ASO20133.1"/>
    </source>
</evidence>
<organism evidence="2 3">
    <name type="scientific">Actinoalloteichus hoggarensis</name>
    <dbReference type="NCBI Taxonomy" id="1470176"/>
    <lineage>
        <taxon>Bacteria</taxon>
        <taxon>Bacillati</taxon>
        <taxon>Actinomycetota</taxon>
        <taxon>Actinomycetes</taxon>
        <taxon>Pseudonocardiales</taxon>
        <taxon>Pseudonocardiaceae</taxon>
        <taxon>Actinoalloteichus</taxon>
    </lineage>
</organism>
<protein>
    <submittedName>
        <fullName evidence="2">Hypoxic response protein 1</fullName>
    </submittedName>
</protein>
<dbReference type="AlphaFoldDB" id="A0A221W345"/>
<evidence type="ECO:0000256" key="1">
    <source>
        <dbReference type="ARBA" id="ARBA00023122"/>
    </source>
</evidence>
<dbReference type="PANTHER" id="PTHR43080">
    <property type="entry name" value="CBS DOMAIN-CONTAINING PROTEIN CBSX3, MITOCHONDRIAL"/>
    <property type="match status" value="1"/>
</dbReference>
<dbReference type="SUPFAM" id="SSF54631">
    <property type="entry name" value="CBS-domain pair"/>
    <property type="match status" value="1"/>
</dbReference>
<dbReference type="Gene3D" id="3.10.580.10">
    <property type="entry name" value="CBS-domain"/>
    <property type="match status" value="1"/>
</dbReference>
<dbReference type="SMART" id="SM00116">
    <property type="entry name" value="CBS"/>
    <property type="match status" value="2"/>
</dbReference>
<reference evidence="2 3" key="1">
    <citation type="submission" date="2017-07" db="EMBL/GenBank/DDBJ databases">
        <title>Complete genome sequence of Actinoalloteichus hoggarensis DSM 45943, type strain of Actinoalloteichus hoggarensis.</title>
        <authorList>
            <person name="Ruckert C."/>
            <person name="Nouioui I."/>
            <person name="Willmese J."/>
            <person name="van Wezel G."/>
            <person name="Klenk H.-P."/>
            <person name="Kalinowski J."/>
            <person name="Zotchev S.B."/>
        </authorList>
    </citation>
    <scope>NUCLEOTIDE SEQUENCE [LARGE SCALE GENOMIC DNA]</scope>
    <source>
        <strain evidence="2 3">DSM 45943</strain>
    </source>
</reference>
<name>A0A221W345_9PSEU</name>
<gene>
    <name evidence="2" type="primary">hrp1</name>
    <name evidence="2" type="ORF">AHOG_12450</name>
</gene>
<dbReference type="EMBL" id="CP022521">
    <property type="protein sequence ID" value="ASO20133.1"/>
    <property type="molecule type" value="Genomic_DNA"/>
</dbReference>
<dbReference type="Pfam" id="PF00571">
    <property type="entry name" value="CBS"/>
    <property type="match status" value="2"/>
</dbReference>
<dbReference type="InterPro" id="IPR051257">
    <property type="entry name" value="Diverse_CBS-Domain"/>
</dbReference>
<dbReference type="Proteomes" id="UP000204221">
    <property type="component" value="Chromosome"/>
</dbReference>
<keyword evidence="3" id="KW-1185">Reference proteome</keyword>
<proteinExistence type="predicted"/>
<evidence type="ECO:0000313" key="3">
    <source>
        <dbReference type="Proteomes" id="UP000204221"/>
    </source>
</evidence>
<dbReference type="PROSITE" id="PS51371">
    <property type="entry name" value="CBS"/>
    <property type="match status" value="2"/>
</dbReference>
<dbReference type="InterPro" id="IPR046342">
    <property type="entry name" value="CBS_dom_sf"/>
</dbReference>
<sequence>MTAARHIMTPDPAFLRVEETLHSAVSRIQELDVESMPVCDSDGGLVAMLGQRDIMRQVLAGGLGRERTTIGELDGDKPVSILPDDSAEGLINIMIDHRLRRLPVLDGSRLIGVVSLAAAGEAMPDGDVALLIEALSIP</sequence>
<dbReference type="PANTHER" id="PTHR43080:SF2">
    <property type="entry name" value="CBS DOMAIN-CONTAINING PROTEIN"/>
    <property type="match status" value="1"/>
</dbReference>
<dbReference type="KEGG" id="ahg:AHOG_12450"/>
<dbReference type="InterPro" id="IPR000644">
    <property type="entry name" value="CBS_dom"/>
</dbReference>